<sequence>MNSNTILIVELVLYFLVVFGVGFYFSRKKMTQSDFLLGGKKLPGWALAFSERATGESSWLLLGFTGFVFVNGLSSIWVIAGMGLGIIFSWLFLARRFMEETDKYKVLTLPDYLAVRFPVHGNRIRYLATGLILVFFTFYLGAQLAGVGKTLLTTFNLNPITGILLCAAAIILIAFLGGFISVVWTDMVQSIMMLLALGVIPILAFIQISTNDISLTNALSTAGNGAGSWTGGVTGFAFALLFFNNFTWFFGYLGGQPQLSSRFMALKNSKEAKVASYTAITWMLIAFFGAFFIGITGIALYNSADFADVETILPTMILDLTPPWIAGILLSGILAAMITTANSQIMVIASSVSEDIMHKGLKMNLSEKNWVTVSRIVVVGAGLLGLTIALTSESLVYSVVSWAWAGIGSTLSPAILMTFFWKRYSGAGVLATILSGFIGTLIWINSPLEELISSRFTTFFIATAFGIIFSLLYPEKKQEQKDEELVESVN</sequence>
<name>A0A6N8FH83_9BACI</name>
<feature type="transmembrane region" description="Helical" evidence="14">
    <location>
        <begin position="402"/>
        <end position="420"/>
    </location>
</feature>
<keyword evidence="5 14" id="KW-0812">Transmembrane</keyword>
<dbReference type="AlphaFoldDB" id="A0A6N8FH83"/>
<keyword evidence="8 14" id="KW-0915">Sodium</keyword>
<comment type="function">
    <text evidence="14">Catalyzes the sodium-dependent uptake of extracellular L-proline.</text>
</comment>
<keyword evidence="10 14" id="KW-0472">Membrane</keyword>
<feature type="transmembrane region" description="Helical" evidence="14">
    <location>
        <begin position="160"/>
        <end position="184"/>
    </location>
</feature>
<organism evidence="15 16">
    <name type="scientific">Ornithinibacillus caprae</name>
    <dbReference type="NCBI Taxonomy" id="2678566"/>
    <lineage>
        <taxon>Bacteria</taxon>
        <taxon>Bacillati</taxon>
        <taxon>Bacillota</taxon>
        <taxon>Bacilli</taxon>
        <taxon>Bacillales</taxon>
        <taxon>Bacillaceae</taxon>
        <taxon>Ornithinibacillus</taxon>
    </lineage>
</organism>
<dbReference type="Gene3D" id="1.20.1730.10">
    <property type="entry name" value="Sodium/glucose cotransporter"/>
    <property type="match status" value="1"/>
</dbReference>
<keyword evidence="4 14" id="KW-1003">Cell membrane</keyword>
<evidence type="ECO:0000256" key="6">
    <source>
        <dbReference type="ARBA" id="ARBA00022847"/>
    </source>
</evidence>
<feature type="transmembrane region" description="Helical" evidence="14">
    <location>
        <begin position="274"/>
        <end position="304"/>
    </location>
</feature>
<comment type="subcellular location">
    <subcellularLocation>
        <location evidence="1 14">Cell membrane</location>
        <topology evidence="1 14">Multi-pass membrane protein</topology>
    </subcellularLocation>
</comment>
<dbReference type="GO" id="GO:0015824">
    <property type="term" value="P:proline transport"/>
    <property type="evidence" value="ECO:0007669"/>
    <property type="project" value="UniProtKB-UniRule"/>
</dbReference>
<keyword evidence="3 14" id="KW-0813">Transport</keyword>
<comment type="caution">
    <text evidence="15">The sequence shown here is derived from an EMBL/GenBank/DDBJ whole genome shotgun (WGS) entry which is preliminary data.</text>
</comment>
<evidence type="ECO:0000256" key="3">
    <source>
        <dbReference type="ARBA" id="ARBA00022448"/>
    </source>
</evidence>
<evidence type="ECO:0000256" key="9">
    <source>
        <dbReference type="ARBA" id="ARBA00023065"/>
    </source>
</evidence>
<evidence type="ECO:0000256" key="4">
    <source>
        <dbReference type="ARBA" id="ARBA00022475"/>
    </source>
</evidence>
<proteinExistence type="inferred from homology"/>
<feature type="transmembrane region" description="Helical" evidence="14">
    <location>
        <begin position="370"/>
        <end position="390"/>
    </location>
</feature>
<feature type="transmembrane region" description="Helical" evidence="14">
    <location>
        <begin position="6"/>
        <end position="25"/>
    </location>
</feature>
<evidence type="ECO:0000256" key="7">
    <source>
        <dbReference type="ARBA" id="ARBA00022989"/>
    </source>
</evidence>
<comment type="similarity">
    <text evidence="2 13">Belongs to the sodium:solute symporter (SSF) (TC 2.A.21) family.</text>
</comment>
<dbReference type="Pfam" id="PF00474">
    <property type="entry name" value="SSF"/>
    <property type="match status" value="1"/>
</dbReference>
<protein>
    <recommendedName>
        <fullName evidence="14">Sodium/proline symporter</fullName>
    </recommendedName>
    <alternativeName>
        <fullName evidence="14">Proline permease</fullName>
    </alternativeName>
</protein>
<dbReference type="InterPro" id="IPR001734">
    <property type="entry name" value="Na/solute_symporter"/>
</dbReference>
<dbReference type="Proteomes" id="UP000469125">
    <property type="component" value="Unassembled WGS sequence"/>
</dbReference>
<evidence type="ECO:0000256" key="14">
    <source>
        <dbReference type="RuleBase" id="RU366012"/>
    </source>
</evidence>
<dbReference type="PANTHER" id="PTHR48086">
    <property type="entry name" value="SODIUM/PROLINE SYMPORTER-RELATED"/>
    <property type="match status" value="1"/>
</dbReference>
<reference evidence="15 16" key="1">
    <citation type="submission" date="2019-11" db="EMBL/GenBank/DDBJ databases">
        <authorList>
            <person name="Li X."/>
        </authorList>
    </citation>
    <scope>NUCLEOTIDE SEQUENCE [LARGE SCALE GENOMIC DNA]</scope>
    <source>
        <strain evidence="15 16">L9</strain>
    </source>
</reference>
<evidence type="ECO:0000256" key="5">
    <source>
        <dbReference type="ARBA" id="ARBA00022692"/>
    </source>
</evidence>
<gene>
    <name evidence="15" type="ORF">GMD78_03305</name>
</gene>
<keyword evidence="11 14" id="KW-0739">Sodium transport</keyword>
<comment type="catalytic activity">
    <reaction evidence="12">
        <text>L-proline(in) + Na(+)(in) = L-proline(out) + Na(+)(out)</text>
        <dbReference type="Rhea" id="RHEA:28967"/>
        <dbReference type="ChEBI" id="CHEBI:29101"/>
        <dbReference type="ChEBI" id="CHEBI:60039"/>
    </reaction>
</comment>
<dbReference type="InterPro" id="IPR050277">
    <property type="entry name" value="Sodium:Solute_Symporter"/>
</dbReference>
<evidence type="ECO:0000313" key="16">
    <source>
        <dbReference type="Proteomes" id="UP000469125"/>
    </source>
</evidence>
<evidence type="ECO:0000256" key="10">
    <source>
        <dbReference type="ARBA" id="ARBA00023136"/>
    </source>
</evidence>
<dbReference type="InterPro" id="IPR038377">
    <property type="entry name" value="Na/Glc_symporter_sf"/>
</dbReference>
<dbReference type="PROSITE" id="PS50283">
    <property type="entry name" value="NA_SOLUT_SYMP_3"/>
    <property type="match status" value="1"/>
</dbReference>
<dbReference type="NCBIfam" id="TIGR00813">
    <property type="entry name" value="sss"/>
    <property type="match status" value="1"/>
</dbReference>
<feature type="transmembrane region" description="Helical" evidence="14">
    <location>
        <begin position="126"/>
        <end position="148"/>
    </location>
</feature>
<keyword evidence="14" id="KW-0029">Amino-acid transport</keyword>
<evidence type="ECO:0000256" key="12">
    <source>
        <dbReference type="ARBA" id="ARBA00033708"/>
    </source>
</evidence>
<keyword evidence="9 14" id="KW-0406">Ion transport</keyword>
<evidence type="ECO:0000256" key="2">
    <source>
        <dbReference type="ARBA" id="ARBA00006434"/>
    </source>
</evidence>
<evidence type="ECO:0000256" key="13">
    <source>
        <dbReference type="RuleBase" id="RU362091"/>
    </source>
</evidence>
<dbReference type="GO" id="GO:0005298">
    <property type="term" value="F:proline:sodium symporter activity"/>
    <property type="evidence" value="ECO:0007669"/>
    <property type="project" value="UniProtKB-UniRule"/>
</dbReference>
<feature type="transmembrane region" description="Helical" evidence="14">
    <location>
        <begin position="229"/>
        <end position="253"/>
    </location>
</feature>
<evidence type="ECO:0000313" key="15">
    <source>
        <dbReference type="EMBL" id="MUK87427.1"/>
    </source>
</evidence>
<dbReference type="GO" id="GO:0031402">
    <property type="term" value="F:sodium ion binding"/>
    <property type="evidence" value="ECO:0007669"/>
    <property type="project" value="UniProtKB-UniRule"/>
</dbReference>
<feature type="transmembrane region" description="Helical" evidence="14">
    <location>
        <begin position="324"/>
        <end position="349"/>
    </location>
</feature>
<dbReference type="PANTHER" id="PTHR48086:SF3">
    <property type="entry name" value="SODIUM_PROLINE SYMPORTER"/>
    <property type="match status" value="1"/>
</dbReference>
<dbReference type="InterPro" id="IPR011851">
    <property type="entry name" value="Na/Pro_symporter"/>
</dbReference>
<evidence type="ECO:0000256" key="8">
    <source>
        <dbReference type="ARBA" id="ARBA00023053"/>
    </source>
</evidence>
<evidence type="ECO:0000256" key="1">
    <source>
        <dbReference type="ARBA" id="ARBA00004651"/>
    </source>
</evidence>
<feature type="transmembrane region" description="Helical" evidence="14">
    <location>
        <begin position="456"/>
        <end position="473"/>
    </location>
</feature>
<dbReference type="CDD" id="cd11475">
    <property type="entry name" value="SLC5sbd_PutP"/>
    <property type="match status" value="1"/>
</dbReference>
<keyword evidence="6 14" id="KW-0769">Symport</keyword>
<dbReference type="GO" id="GO:0005886">
    <property type="term" value="C:plasma membrane"/>
    <property type="evidence" value="ECO:0007669"/>
    <property type="project" value="UniProtKB-SubCell"/>
</dbReference>
<feature type="transmembrane region" description="Helical" evidence="14">
    <location>
        <begin position="427"/>
        <end position="444"/>
    </location>
</feature>
<keyword evidence="7 14" id="KW-1133">Transmembrane helix</keyword>
<accession>A0A6N8FH83</accession>
<dbReference type="RefSeq" id="WP_155667107.1">
    <property type="nucleotide sequence ID" value="NZ_WOCA01000002.1"/>
</dbReference>
<feature type="transmembrane region" description="Helical" evidence="14">
    <location>
        <begin position="76"/>
        <end position="94"/>
    </location>
</feature>
<evidence type="ECO:0000256" key="11">
    <source>
        <dbReference type="ARBA" id="ARBA00023201"/>
    </source>
</evidence>
<dbReference type="EMBL" id="WOCA01000002">
    <property type="protein sequence ID" value="MUK87427.1"/>
    <property type="molecule type" value="Genomic_DNA"/>
</dbReference>
<keyword evidence="16" id="KW-1185">Reference proteome</keyword>
<feature type="transmembrane region" description="Helical" evidence="14">
    <location>
        <begin position="191"/>
        <end position="209"/>
    </location>
</feature>